<gene>
    <name evidence="3" type="ORF">BCR41DRAFT_351578</name>
</gene>
<keyword evidence="4" id="KW-1185">Reference proteome</keyword>
<dbReference type="OrthoDB" id="63581at2759"/>
<dbReference type="AlphaFoldDB" id="A0A1Y2GQI7"/>
<proteinExistence type="predicted"/>
<keyword evidence="1" id="KW-0472">Membrane</keyword>
<feature type="transmembrane region" description="Helical" evidence="1">
    <location>
        <begin position="39"/>
        <end position="55"/>
    </location>
</feature>
<dbReference type="PANTHER" id="PTHR28008">
    <property type="entry name" value="DOMAIN PROTEIN, PUTATIVE (AFU_ORTHOLOGUE AFUA_3G10980)-RELATED"/>
    <property type="match status" value="1"/>
</dbReference>
<dbReference type="InParanoid" id="A0A1Y2GQI7"/>
<organism evidence="3 4">
    <name type="scientific">Lobosporangium transversale</name>
    <dbReference type="NCBI Taxonomy" id="64571"/>
    <lineage>
        <taxon>Eukaryota</taxon>
        <taxon>Fungi</taxon>
        <taxon>Fungi incertae sedis</taxon>
        <taxon>Mucoromycota</taxon>
        <taxon>Mortierellomycotina</taxon>
        <taxon>Mortierellomycetes</taxon>
        <taxon>Mortierellales</taxon>
        <taxon>Mortierellaceae</taxon>
        <taxon>Lobosporangium</taxon>
    </lineage>
</organism>
<dbReference type="NCBIfam" id="NF037970">
    <property type="entry name" value="vanZ_1"/>
    <property type="match status" value="1"/>
</dbReference>
<name>A0A1Y2GQI7_9FUNG</name>
<accession>A0A1Y2GQI7</accession>
<dbReference type="Proteomes" id="UP000193648">
    <property type="component" value="Unassembled WGS sequence"/>
</dbReference>
<feature type="transmembrane region" description="Helical" evidence="1">
    <location>
        <begin position="62"/>
        <end position="84"/>
    </location>
</feature>
<feature type="chain" id="PRO_5012327554" description="VanZ-like domain-containing protein" evidence="2">
    <location>
        <begin position="21"/>
        <end position="134"/>
    </location>
</feature>
<keyword evidence="2" id="KW-0732">Signal</keyword>
<evidence type="ECO:0000256" key="1">
    <source>
        <dbReference type="SAM" id="Phobius"/>
    </source>
</evidence>
<comment type="caution">
    <text evidence="3">The sequence shown here is derived from an EMBL/GenBank/DDBJ whole genome shotgun (WGS) entry which is preliminary data.</text>
</comment>
<sequence length="134" mass="15415">MRWFFVFLVLLQCLLLAGLGFLPTDLIPYHEILPQDKTLHFTGFLILTFLVFFIWDHPQSLYNILLTALPVSILAFGSEIFQPILSPTRTYDSHDIEANATGAVVGLCLAILVDYFRKARYSRTQVRYETLEMV</sequence>
<dbReference type="GeneID" id="33565662"/>
<reference evidence="3 4" key="1">
    <citation type="submission" date="2016-07" db="EMBL/GenBank/DDBJ databases">
        <title>Pervasive Adenine N6-methylation of Active Genes in Fungi.</title>
        <authorList>
            <consortium name="DOE Joint Genome Institute"/>
            <person name="Mondo S.J."/>
            <person name="Dannebaum R.O."/>
            <person name="Kuo R.C."/>
            <person name="Labutti K."/>
            <person name="Haridas S."/>
            <person name="Kuo A."/>
            <person name="Salamov A."/>
            <person name="Ahrendt S.R."/>
            <person name="Lipzen A."/>
            <person name="Sullivan W."/>
            <person name="Andreopoulos W.B."/>
            <person name="Clum A."/>
            <person name="Lindquist E."/>
            <person name="Daum C."/>
            <person name="Ramamoorthy G.K."/>
            <person name="Gryganskyi A."/>
            <person name="Culley D."/>
            <person name="Magnuson J.K."/>
            <person name="James T.Y."/>
            <person name="O'Malley M.A."/>
            <person name="Stajich J.E."/>
            <person name="Spatafora J.W."/>
            <person name="Visel A."/>
            <person name="Grigoriev I.V."/>
        </authorList>
    </citation>
    <scope>NUCLEOTIDE SEQUENCE [LARGE SCALE GENOMIC DNA]</scope>
    <source>
        <strain evidence="3 4">NRRL 3116</strain>
    </source>
</reference>
<protein>
    <recommendedName>
        <fullName evidence="5">VanZ-like domain-containing protein</fullName>
    </recommendedName>
</protein>
<dbReference type="RefSeq" id="XP_021882292.1">
    <property type="nucleotide sequence ID" value="XM_022023818.1"/>
</dbReference>
<evidence type="ECO:0000256" key="2">
    <source>
        <dbReference type="SAM" id="SignalP"/>
    </source>
</evidence>
<feature type="transmembrane region" description="Helical" evidence="1">
    <location>
        <begin position="96"/>
        <end position="116"/>
    </location>
</feature>
<evidence type="ECO:0000313" key="4">
    <source>
        <dbReference type="Proteomes" id="UP000193648"/>
    </source>
</evidence>
<keyword evidence="1" id="KW-0812">Transmembrane</keyword>
<keyword evidence="1" id="KW-1133">Transmembrane helix</keyword>
<evidence type="ECO:0000313" key="3">
    <source>
        <dbReference type="EMBL" id="ORZ19124.1"/>
    </source>
</evidence>
<evidence type="ECO:0008006" key="5">
    <source>
        <dbReference type="Google" id="ProtNLM"/>
    </source>
</evidence>
<dbReference type="EMBL" id="MCFF01000014">
    <property type="protein sequence ID" value="ORZ19124.1"/>
    <property type="molecule type" value="Genomic_DNA"/>
</dbReference>
<feature type="signal peptide" evidence="2">
    <location>
        <begin position="1"/>
        <end position="20"/>
    </location>
</feature>
<dbReference type="PANTHER" id="PTHR28008:SF1">
    <property type="entry name" value="DOMAIN PROTEIN, PUTATIVE (AFU_ORTHOLOGUE AFUA_3G10980)-RELATED"/>
    <property type="match status" value="1"/>
</dbReference>